<keyword evidence="4" id="KW-1185">Reference proteome</keyword>
<feature type="region of interest" description="Disordered" evidence="1">
    <location>
        <begin position="1"/>
        <end position="38"/>
    </location>
</feature>
<reference evidence="3" key="1">
    <citation type="submission" date="2023-03" db="EMBL/GenBank/DDBJ databases">
        <title>Massive genome expansion in bonnet fungi (Mycena s.s.) driven by repeated elements and novel gene families across ecological guilds.</title>
        <authorList>
            <consortium name="Lawrence Berkeley National Laboratory"/>
            <person name="Harder C.B."/>
            <person name="Miyauchi S."/>
            <person name="Viragh M."/>
            <person name="Kuo A."/>
            <person name="Thoen E."/>
            <person name="Andreopoulos B."/>
            <person name="Lu D."/>
            <person name="Skrede I."/>
            <person name="Drula E."/>
            <person name="Henrissat B."/>
            <person name="Morin E."/>
            <person name="Kohler A."/>
            <person name="Barry K."/>
            <person name="LaButti K."/>
            <person name="Morin E."/>
            <person name="Salamov A."/>
            <person name="Lipzen A."/>
            <person name="Mereny Z."/>
            <person name="Hegedus B."/>
            <person name="Baldrian P."/>
            <person name="Stursova M."/>
            <person name="Weitz H."/>
            <person name="Taylor A."/>
            <person name="Grigoriev I.V."/>
            <person name="Nagy L.G."/>
            <person name="Martin F."/>
            <person name="Kauserud H."/>
        </authorList>
    </citation>
    <scope>NUCLEOTIDE SEQUENCE</scope>
    <source>
        <strain evidence="3">CBHHK067</strain>
    </source>
</reference>
<evidence type="ECO:0000256" key="1">
    <source>
        <dbReference type="SAM" id="MobiDB-lite"/>
    </source>
</evidence>
<feature type="region of interest" description="Disordered" evidence="1">
    <location>
        <begin position="511"/>
        <end position="548"/>
    </location>
</feature>
<feature type="transmembrane region" description="Helical" evidence="2">
    <location>
        <begin position="235"/>
        <end position="258"/>
    </location>
</feature>
<feature type="compositionally biased region" description="Polar residues" evidence="1">
    <location>
        <begin position="1"/>
        <end position="27"/>
    </location>
</feature>
<organism evidence="3 4">
    <name type="scientific">Mycena rosella</name>
    <name type="common">Pink bonnet</name>
    <name type="synonym">Agaricus rosellus</name>
    <dbReference type="NCBI Taxonomy" id="1033263"/>
    <lineage>
        <taxon>Eukaryota</taxon>
        <taxon>Fungi</taxon>
        <taxon>Dikarya</taxon>
        <taxon>Basidiomycota</taxon>
        <taxon>Agaricomycotina</taxon>
        <taxon>Agaricomycetes</taxon>
        <taxon>Agaricomycetidae</taxon>
        <taxon>Agaricales</taxon>
        <taxon>Marasmiineae</taxon>
        <taxon>Mycenaceae</taxon>
        <taxon>Mycena</taxon>
    </lineage>
</organism>
<feature type="transmembrane region" description="Helical" evidence="2">
    <location>
        <begin position="398"/>
        <end position="421"/>
    </location>
</feature>
<feature type="transmembrane region" description="Helical" evidence="2">
    <location>
        <begin position="162"/>
        <end position="181"/>
    </location>
</feature>
<protein>
    <submittedName>
        <fullName evidence="3">Uncharacterized protein</fullName>
    </submittedName>
</protein>
<keyword evidence="2" id="KW-1133">Transmembrane helix</keyword>
<keyword evidence="2" id="KW-0472">Membrane</keyword>
<feature type="compositionally biased region" description="Low complexity" evidence="1">
    <location>
        <begin position="516"/>
        <end position="527"/>
    </location>
</feature>
<evidence type="ECO:0000313" key="4">
    <source>
        <dbReference type="Proteomes" id="UP001221757"/>
    </source>
</evidence>
<feature type="compositionally biased region" description="Polar residues" evidence="1">
    <location>
        <begin position="322"/>
        <end position="331"/>
    </location>
</feature>
<feature type="transmembrane region" description="Helical" evidence="2">
    <location>
        <begin position="427"/>
        <end position="446"/>
    </location>
</feature>
<dbReference type="EMBL" id="JARKIE010000007">
    <property type="protein sequence ID" value="KAJ7706396.1"/>
    <property type="molecule type" value="Genomic_DNA"/>
</dbReference>
<sequence length="562" mass="62406">MAASATRQHSPARTLATQPTVVSSDPQSLAPRVTPSPSCCEPNEVVIELFTTVLVSDYARFYDTPILAFQPDYLALPDGSLTTTAFVNDLRRSYLSLLVTAMLAAIFLRNIIVSFDYLRRATMKRKTLFYLLLCSQLLSMGLAPLLASYFNSQIDCTAAMTVASATTGVSLTLLMSGVLGLKAYRCLDSSRVVLLVLLAFFFASSTLLVLQLASIRGLRRLSGSCSTVSHNPQFIRLYVLVQLAHSFFICCCFLYAVWKSRASPAARGRLSVRVTLDDFPNLKFDKPSRNGWWQHLLGLGNATATLPPVDVPVHQDFLSDGPHSSSSQEKSAQGRLRKPAGGGIFTYARHTVSDTIPEQPFDSMVETREPGAPYRRRSSLSRLIPRMELFHKVMKDELCYTTTITVTTVILALFLVFGVNFENGLDMTGWVAANWAIISLLVIHSFGRVVRRHEKDALFQHPSAWWPERDMIHRSPYSRRAFPGSQLRVRVPGEDDPFSDVRRLRDSVTSWNSEFSDSPSSPIPAASTRDRRPSLPSPYPDLPSSSRNSLLELDGTDVIALL</sequence>
<dbReference type="AlphaFoldDB" id="A0AAD7M9C2"/>
<accession>A0AAD7M9C2</accession>
<evidence type="ECO:0000256" key="2">
    <source>
        <dbReference type="SAM" id="Phobius"/>
    </source>
</evidence>
<feature type="transmembrane region" description="Helical" evidence="2">
    <location>
        <begin position="127"/>
        <end position="150"/>
    </location>
</feature>
<feature type="region of interest" description="Disordered" evidence="1">
    <location>
        <begin position="317"/>
        <end position="338"/>
    </location>
</feature>
<name>A0AAD7M9C2_MYCRO</name>
<feature type="transmembrane region" description="Helical" evidence="2">
    <location>
        <begin position="94"/>
        <end position="115"/>
    </location>
</feature>
<evidence type="ECO:0000313" key="3">
    <source>
        <dbReference type="EMBL" id="KAJ7706396.1"/>
    </source>
</evidence>
<gene>
    <name evidence="3" type="ORF">B0H17DRAFT_1037023</name>
</gene>
<keyword evidence="2" id="KW-0812">Transmembrane</keyword>
<dbReference type="Proteomes" id="UP001221757">
    <property type="component" value="Unassembled WGS sequence"/>
</dbReference>
<proteinExistence type="predicted"/>
<feature type="transmembrane region" description="Helical" evidence="2">
    <location>
        <begin position="193"/>
        <end position="215"/>
    </location>
</feature>
<comment type="caution">
    <text evidence="3">The sequence shown here is derived from an EMBL/GenBank/DDBJ whole genome shotgun (WGS) entry which is preliminary data.</text>
</comment>